<keyword evidence="3" id="KW-1003">Cell membrane</keyword>
<dbReference type="GO" id="GO:0005886">
    <property type="term" value="C:plasma membrane"/>
    <property type="evidence" value="ECO:0007669"/>
    <property type="project" value="UniProtKB-SubCell"/>
</dbReference>
<dbReference type="InterPro" id="IPR048279">
    <property type="entry name" value="MdtK-like"/>
</dbReference>
<feature type="transmembrane region" description="Helical" evidence="7">
    <location>
        <begin position="94"/>
        <end position="117"/>
    </location>
</feature>
<reference evidence="8" key="2">
    <citation type="submission" date="2023-01" db="EMBL/GenBank/DDBJ databases">
        <title>Draft genome sequence of Agaribacter marinus strain NBRC 110023.</title>
        <authorList>
            <person name="Sun Q."/>
            <person name="Mori K."/>
        </authorList>
    </citation>
    <scope>NUCLEOTIDE SEQUENCE</scope>
    <source>
        <strain evidence="8">NBRC 110023</strain>
    </source>
</reference>
<sequence>MKKSRSNNLLEGDIPQTLKKMTMPMIWGMVMLMTFSLVDTFFVSMLGTSELAAISFTFPVTFTIISLNIGLGIGTSAIIGKYLGSGESEHAKSIASGAIMLSVVLVGILAFVAYIFTTPIFSAMGATEETMPFIQDYMGIWFLSGVFLAVPMVGNSVLRANGDTKTPSIIMAVGGGINAVLDPLLIFGLGPIPAFGIQGAAIATAVAWAICVVWILYLLAVQRQLIEPKLLNFNDFKQASSGVLRIGLPAAGANMLTPIAGAIVTAIVASYGTEAVAAWGVGSRLESLACLVVLALSMSLPPFLSQNFGANKWARIEEAYLLCMKVVMAWQFFVYVLMVVCASALAGVFADEEIVQDYIKLFLFIVPLGYGFQGIVILTNSSFNAMHLPMSALILSVIRLFACFIPIVYLGSNLFGLFGLFWGCVIANLITAVISYMWFKRLLIKNRSENIVSEVV</sequence>
<dbReference type="NCBIfam" id="TIGR00797">
    <property type="entry name" value="matE"/>
    <property type="match status" value="1"/>
</dbReference>
<dbReference type="PANTHER" id="PTHR43549:SF3">
    <property type="entry name" value="MULTIDRUG RESISTANCE PROTEIN YPNP-RELATED"/>
    <property type="match status" value="1"/>
</dbReference>
<evidence type="ECO:0000256" key="5">
    <source>
        <dbReference type="ARBA" id="ARBA00022989"/>
    </source>
</evidence>
<evidence type="ECO:0000313" key="8">
    <source>
        <dbReference type="EMBL" id="GLR69642.1"/>
    </source>
</evidence>
<keyword evidence="9" id="KW-1185">Reference proteome</keyword>
<feature type="transmembrane region" description="Helical" evidence="7">
    <location>
        <begin position="319"/>
        <end position="346"/>
    </location>
</feature>
<keyword evidence="2" id="KW-0813">Transport</keyword>
<proteinExistence type="predicted"/>
<dbReference type="InterPro" id="IPR002528">
    <property type="entry name" value="MATE_fam"/>
</dbReference>
<dbReference type="Pfam" id="PF01554">
    <property type="entry name" value="MatE"/>
    <property type="match status" value="2"/>
</dbReference>
<evidence type="ECO:0000313" key="9">
    <source>
        <dbReference type="Proteomes" id="UP001156601"/>
    </source>
</evidence>
<feature type="transmembrane region" description="Helical" evidence="7">
    <location>
        <begin position="137"/>
        <end position="157"/>
    </location>
</feature>
<dbReference type="EMBL" id="BSOT01000005">
    <property type="protein sequence ID" value="GLR69642.1"/>
    <property type="molecule type" value="Genomic_DNA"/>
</dbReference>
<feature type="transmembrane region" description="Helical" evidence="7">
    <location>
        <begin position="358"/>
        <end position="378"/>
    </location>
</feature>
<dbReference type="Proteomes" id="UP001156601">
    <property type="component" value="Unassembled WGS sequence"/>
</dbReference>
<evidence type="ECO:0000256" key="1">
    <source>
        <dbReference type="ARBA" id="ARBA00004429"/>
    </source>
</evidence>
<keyword evidence="6 7" id="KW-0472">Membrane</keyword>
<feature type="transmembrane region" description="Helical" evidence="7">
    <location>
        <begin position="52"/>
        <end position="73"/>
    </location>
</feature>
<dbReference type="GO" id="GO:0042910">
    <property type="term" value="F:xenobiotic transmembrane transporter activity"/>
    <property type="evidence" value="ECO:0007669"/>
    <property type="project" value="InterPro"/>
</dbReference>
<feature type="transmembrane region" description="Helical" evidence="7">
    <location>
        <begin position="195"/>
        <end position="221"/>
    </location>
</feature>
<feature type="transmembrane region" description="Helical" evidence="7">
    <location>
        <begin position="169"/>
        <end position="189"/>
    </location>
</feature>
<comment type="subcellular location">
    <subcellularLocation>
        <location evidence="1">Cell inner membrane</location>
        <topology evidence="1">Multi-pass membrane protein</topology>
    </subcellularLocation>
</comment>
<feature type="transmembrane region" description="Helical" evidence="7">
    <location>
        <begin position="242"/>
        <end position="271"/>
    </location>
</feature>
<feature type="transmembrane region" description="Helical" evidence="7">
    <location>
        <begin position="26"/>
        <end position="46"/>
    </location>
</feature>
<protein>
    <submittedName>
        <fullName evidence="8">MATE family efflux transporter</fullName>
    </submittedName>
</protein>
<gene>
    <name evidence="8" type="ORF">GCM10007852_05500</name>
</gene>
<dbReference type="InterPro" id="IPR052031">
    <property type="entry name" value="Membrane_Transporter-Flippase"/>
</dbReference>
<evidence type="ECO:0000256" key="4">
    <source>
        <dbReference type="ARBA" id="ARBA00022692"/>
    </source>
</evidence>
<feature type="transmembrane region" description="Helical" evidence="7">
    <location>
        <begin position="415"/>
        <end position="439"/>
    </location>
</feature>
<dbReference type="PANTHER" id="PTHR43549">
    <property type="entry name" value="MULTIDRUG RESISTANCE PROTEIN YPNP-RELATED"/>
    <property type="match status" value="1"/>
</dbReference>
<dbReference type="AlphaFoldDB" id="A0AA37SUW1"/>
<evidence type="ECO:0000256" key="7">
    <source>
        <dbReference type="SAM" id="Phobius"/>
    </source>
</evidence>
<keyword evidence="4 7" id="KW-0812">Transmembrane</keyword>
<evidence type="ECO:0000256" key="3">
    <source>
        <dbReference type="ARBA" id="ARBA00022475"/>
    </source>
</evidence>
<feature type="transmembrane region" description="Helical" evidence="7">
    <location>
        <begin position="390"/>
        <end position="409"/>
    </location>
</feature>
<dbReference type="PIRSF" id="PIRSF006603">
    <property type="entry name" value="DinF"/>
    <property type="match status" value="1"/>
</dbReference>
<accession>A0AA37SUW1</accession>
<evidence type="ECO:0000256" key="6">
    <source>
        <dbReference type="ARBA" id="ARBA00023136"/>
    </source>
</evidence>
<organism evidence="8 9">
    <name type="scientific">Agaribacter marinus</name>
    <dbReference type="NCBI Taxonomy" id="1431249"/>
    <lineage>
        <taxon>Bacteria</taxon>
        <taxon>Pseudomonadati</taxon>
        <taxon>Pseudomonadota</taxon>
        <taxon>Gammaproteobacteria</taxon>
        <taxon>Alteromonadales</taxon>
        <taxon>Alteromonadaceae</taxon>
        <taxon>Agaribacter</taxon>
    </lineage>
</organism>
<reference evidence="8" key="1">
    <citation type="journal article" date="2014" name="Int. J. Syst. Evol. Microbiol.">
        <title>Complete genome sequence of Corynebacterium casei LMG S-19264T (=DSM 44701T), isolated from a smear-ripened cheese.</title>
        <authorList>
            <consortium name="US DOE Joint Genome Institute (JGI-PGF)"/>
            <person name="Walter F."/>
            <person name="Albersmeier A."/>
            <person name="Kalinowski J."/>
            <person name="Ruckert C."/>
        </authorList>
    </citation>
    <scope>NUCLEOTIDE SEQUENCE</scope>
    <source>
        <strain evidence="8">NBRC 110023</strain>
    </source>
</reference>
<evidence type="ECO:0000256" key="2">
    <source>
        <dbReference type="ARBA" id="ARBA00022448"/>
    </source>
</evidence>
<keyword evidence="5 7" id="KW-1133">Transmembrane helix</keyword>
<name>A0AA37SUW1_9ALTE</name>
<dbReference type="GO" id="GO:0015297">
    <property type="term" value="F:antiporter activity"/>
    <property type="evidence" value="ECO:0007669"/>
    <property type="project" value="InterPro"/>
</dbReference>
<comment type="caution">
    <text evidence="8">The sequence shown here is derived from an EMBL/GenBank/DDBJ whole genome shotgun (WGS) entry which is preliminary data.</text>
</comment>